<evidence type="ECO:0000256" key="3">
    <source>
        <dbReference type="ARBA" id="ARBA00022448"/>
    </source>
</evidence>
<evidence type="ECO:0000256" key="5">
    <source>
        <dbReference type="ARBA" id="ARBA00022692"/>
    </source>
</evidence>
<comment type="similarity">
    <text evidence="2">Belongs to the outer membrane factor (OMF) (TC 1.B.17) family.</text>
</comment>
<evidence type="ECO:0000256" key="7">
    <source>
        <dbReference type="ARBA" id="ARBA00023237"/>
    </source>
</evidence>
<evidence type="ECO:0000256" key="6">
    <source>
        <dbReference type="ARBA" id="ARBA00023136"/>
    </source>
</evidence>
<evidence type="ECO:0000313" key="11">
    <source>
        <dbReference type="Proteomes" id="UP001242010"/>
    </source>
</evidence>
<dbReference type="InterPro" id="IPR003423">
    <property type="entry name" value="OMP_efflux"/>
</dbReference>
<evidence type="ECO:0000256" key="1">
    <source>
        <dbReference type="ARBA" id="ARBA00004442"/>
    </source>
</evidence>
<name>A0ABN6UVN8_9BACT</name>
<comment type="subcellular location">
    <subcellularLocation>
        <location evidence="1">Cell outer membrane</location>
    </subcellularLocation>
</comment>
<dbReference type="SUPFAM" id="SSF56954">
    <property type="entry name" value="Outer membrane efflux proteins (OEP)"/>
    <property type="match status" value="1"/>
</dbReference>
<keyword evidence="4" id="KW-1134">Transmembrane beta strand</keyword>
<keyword evidence="5" id="KW-0812">Transmembrane</keyword>
<keyword evidence="7" id="KW-0998">Cell outer membrane</keyword>
<feature type="chain" id="PRO_5046654942" description="Outer membrane protein TolC" evidence="9">
    <location>
        <begin position="22"/>
        <end position="439"/>
    </location>
</feature>
<keyword evidence="6" id="KW-0472">Membrane</keyword>
<dbReference type="EMBL" id="AP027079">
    <property type="protein sequence ID" value="BDU68595.1"/>
    <property type="molecule type" value="Genomic_DNA"/>
</dbReference>
<feature type="region of interest" description="Disordered" evidence="8">
    <location>
        <begin position="238"/>
        <end position="263"/>
    </location>
</feature>
<keyword evidence="11" id="KW-1185">Reference proteome</keyword>
<reference evidence="11" key="1">
    <citation type="journal article" date="2023" name="Int. J. Syst. Evol. Microbiol.">
        <title>Mesoterricola silvestris gen. nov., sp. nov., Mesoterricola sediminis sp. nov., Geothrix oryzae sp. nov., Geothrix edaphica sp. nov., Geothrix rubra sp. nov., and Geothrix limicola sp. nov., six novel members of Acidobacteriota isolated from soils.</title>
        <authorList>
            <person name="Itoh H."/>
            <person name="Sugisawa Y."/>
            <person name="Mise K."/>
            <person name="Xu Z."/>
            <person name="Kuniyasu M."/>
            <person name="Ushijima N."/>
            <person name="Kawano K."/>
            <person name="Kobayashi E."/>
            <person name="Shiratori Y."/>
            <person name="Masuda Y."/>
            <person name="Senoo K."/>
        </authorList>
    </citation>
    <scope>NUCLEOTIDE SEQUENCE [LARGE SCALE GENOMIC DNA]</scope>
    <source>
        <strain evidence="11">Red222</strain>
    </source>
</reference>
<evidence type="ECO:0000256" key="2">
    <source>
        <dbReference type="ARBA" id="ARBA00007613"/>
    </source>
</evidence>
<sequence length="439" mass="46276">MIICKMRTLALLLTVGGGLLAQDGLTVAEAIRRAWKDQAGLKSGRALAESRREEASGQRDLRLPTLTLNAQGVRTDEPMMAFGMKLNQSRITAMDFNPSSLNRPDPIAGFGGSAVLRQPLYTGGRLGAARAAGDFSAQGEAASQARREQEAALAVVEAYFGAQVAEQALVWVADTRTWVQGLQAFVGARVAQGLMLEAELQRLKAFGAQVEAQGAETTRQLRTARSGLGLLTGTGPVEGPLATPLSEAPAGPSAASTSGSRGDLQAAEFQAKAAAQAARAAKGSLLPEVGLELGAGTLRQSWSQGGTWTWAALGVSWKVFSAPDQSKARAARAQARSAEEMWTFKRQQAQHEVRAAREAVVAAEARHAAARESLAAATESRRLREARHREGLTPLTDVLDAEAAVQGARTLLLQSLYDLRVSRAALDLATGAPIEGVTP</sequence>
<dbReference type="InterPro" id="IPR051906">
    <property type="entry name" value="TolC-like"/>
</dbReference>
<organism evidence="10 11">
    <name type="scientific">Geothrix oryzae</name>
    <dbReference type="NCBI Taxonomy" id="2927975"/>
    <lineage>
        <taxon>Bacteria</taxon>
        <taxon>Pseudomonadati</taxon>
        <taxon>Acidobacteriota</taxon>
        <taxon>Holophagae</taxon>
        <taxon>Holophagales</taxon>
        <taxon>Holophagaceae</taxon>
        <taxon>Geothrix</taxon>
    </lineage>
</organism>
<dbReference type="PANTHER" id="PTHR30026:SF21">
    <property type="entry name" value="SLR1270 PROTEIN"/>
    <property type="match status" value="1"/>
</dbReference>
<feature type="compositionally biased region" description="Low complexity" evidence="8">
    <location>
        <begin position="248"/>
        <end position="263"/>
    </location>
</feature>
<accession>A0ABN6UVN8</accession>
<keyword evidence="3" id="KW-0813">Transport</keyword>
<dbReference type="PANTHER" id="PTHR30026">
    <property type="entry name" value="OUTER MEMBRANE PROTEIN TOLC"/>
    <property type="match status" value="1"/>
</dbReference>
<evidence type="ECO:0000256" key="9">
    <source>
        <dbReference type="SAM" id="SignalP"/>
    </source>
</evidence>
<dbReference type="Proteomes" id="UP001242010">
    <property type="component" value="Chromosome"/>
</dbReference>
<feature type="signal peptide" evidence="9">
    <location>
        <begin position="1"/>
        <end position="21"/>
    </location>
</feature>
<proteinExistence type="inferred from homology"/>
<evidence type="ECO:0000256" key="4">
    <source>
        <dbReference type="ARBA" id="ARBA00022452"/>
    </source>
</evidence>
<dbReference type="Gene3D" id="1.20.1600.10">
    <property type="entry name" value="Outer membrane efflux proteins (OEP)"/>
    <property type="match status" value="1"/>
</dbReference>
<keyword evidence="9" id="KW-0732">Signal</keyword>
<evidence type="ECO:0000256" key="8">
    <source>
        <dbReference type="SAM" id="MobiDB-lite"/>
    </source>
</evidence>
<evidence type="ECO:0008006" key="12">
    <source>
        <dbReference type="Google" id="ProtNLM"/>
    </source>
</evidence>
<dbReference type="Pfam" id="PF02321">
    <property type="entry name" value="OEP"/>
    <property type="match status" value="2"/>
</dbReference>
<gene>
    <name evidence="10" type="ORF">GETHOR_06960</name>
</gene>
<protein>
    <recommendedName>
        <fullName evidence="12">Outer membrane protein TolC</fullName>
    </recommendedName>
</protein>
<evidence type="ECO:0000313" key="10">
    <source>
        <dbReference type="EMBL" id="BDU68595.1"/>
    </source>
</evidence>